<dbReference type="EMBL" id="DS999411">
    <property type="protein sequence ID" value="EED36589.1"/>
    <property type="molecule type" value="Genomic_DNA"/>
</dbReference>
<comment type="similarity">
    <text evidence="4">Belongs to the LptD family.</text>
</comment>
<dbReference type="RefSeq" id="WP_009021332.1">
    <property type="nucleotide sequence ID" value="NZ_DS999411.1"/>
</dbReference>
<evidence type="ECO:0000259" key="5">
    <source>
        <dbReference type="Pfam" id="PF03968"/>
    </source>
</evidence>
<comment type="function">
    <text evidence="4">Together with LptE, is involved in the assembly of lipopolysaccharide (LPS) at the surface of the outer membrane.</text>
</comment>
<name>B8KVY6_9GAMM</name>
<feature type="signal peptide" evidence="4">
    <location>
        <begin position="1"/>
        <end position="20"/>
    </location>
</feature>
<dbReference type="GO" id="GO:0009279">
    <property type="term" value="C:cell outer membrane"/>
    <property type="evidence" value="ECO:0007669"/>
    <property type="project" value="UniProtKB-SubCell"/>
</dbReference>
<reference evidence="8" key="1">
    <citation type="journal article" date="2013" name="BMC Microbiol.">
        <title>Taxonomy and evolution of bacteriochlorophyll a-containing members of the OM60/NOR5 clade of marine gammaproteobacteria: description of Luminiphilus syltensis gen. nov., sp. nov., reclassification of Haliea rubra as Pseudohaliea rubra gen. nov., comb. nov., and emendation of Chromatocurvus halotolerans.</title>
        <authorList>
            <person name="Spring S."/>
            <person name="Riedel T."/>
            <person name="Sproer C."/>
            <person name="Yan S."/>
            <person name="Harder J."/>
            <person name="Fuchs B.M."/>
        </authorList>
    </citation>
    <scope>NUCLEOTIDE SEQUENCE [LARGE SCALE GENOMIC DNA]</scope>
    <source>
        <strain evidence="8">NOR51-B</strain>
    </source>
</reference>
<dbReference type="OrthoDB" id="9760225at2"/>
<dbReference type="eggNOG" id="COG1452">
    <property type="taxonomic scope" value="Bacteria"/>
</dbReference>
<evidence type="ECO:0000256" key="2">
    <source>
        <dbReference type="ARBA" id="ARBA00023136"/>
    </source>
</evidence>
<evidence type="ECO:0000256" key="4">
    <source>
        <dbReference type="HAMAP-Rule" id="MF_01411"/>
    </source>
</evidence>
<dbReference type="Pfam" id="PF04453">
    <property type="entry name" value="LptD"/>
    <property type="match status" value="1"/>
</dbReference>
<comment type="caution">
    <text evidence="4">Lacks conserved residue(s) required for the propagation of feature annotation.</text>
</comment>
<dbReference type="GO" id="GO:0043165">
    <property type="term" value="P:Gram-negative-bacterium-type cell outer membrane assembly"/>
    <property type="evidence" value="ECO:0007669"/>
    <property type="project" value="UniProtKB-UniRule"/>
</dbReference>
<feature type="chain" id="PRO_5009008137" description="LPS-assembly protein LptD" evidence="4">
    <location>
        <begin position="21"/>
        <end position="783"/>
    </location>
</feature>
<evidence type="ECO:0000313" key="7">
    <source>
        <dbReference type="EMBL" id="EED36589.1"/>
    </source>
</evidence>
<dbReference type="AlphaFoldDB" id="B8KVY6"/>
<comment type="subunit">
    <text evidence="4">Component of the lipopolysaccharide transport and assembly complex. Interacts with LptE and LptA.</text>
</comment>
<dbReference type="InterPro" id="IPR005653">
    <property type="entry name" value="OstA-like_N"/>
</dbReference>
<dbReference type="InterPro" id="IPR007543">
    <property type="entry name" value="LptD_C"/>
</dbReference>
<comment type="subcellular location">
    <subcellularLocation>
        <location evidence="4">Cell outer membrane</location>
    </subcellularLocation>
</comment>
<keyword evidence="1 4" id="KW-0732">Signal</keyword>
<feature type="domain" description="LptD C-terminal" evidence="6">
    <location>
        <begin position="325"/>
        <end position="693"/>
    </location>
</feature>
<dbReference type="Proteomes" id="UP000004699">
    <property type="component" value="Unassembled WGS sequence"/>
</dbReference>
<evidence type="ECO:0000259" key="6">
    <source>
        <dbReference type="Pfam" id="PF04453"/>
    </source>
</evidence>
<dbReference type="InterPro" id="IPR050218">
    <property type="entry name" value="LptD"/>
</dbReference>
<dbReference type="GO" id="GO:0015920">
    <property type="term" value="P:lipopolysaccharide transport"/>
    <property type="evidence" value="ECO:0007669"/>
    <property type="project" value="InterPro"/>
</dbReference>
<organism evidence="7 8">
    <name type="scientific">Luminiphilus syltensis NOR5-1B</name>
    <dbReference type="NCBI Taxonomy" id="565045"/>
    <lineage>
        <taxon>Bacteria</taxon>
        <taxon>Pseudomonadati</taxon>
        <taxon>Pseudomonadota</taxon>
        <taxon>Gammaproteobacteria</taxon>
        <taxon>Cellvibrionales</taxon>
        <taxon>Halieaceae</taxon>
        <taxon>Luminiphilus</taxon>
    </lineage>
</organism>
<keyword evidence="2 4" id="KW-0472">Membrane</keyword>
<evidence type="ECO:0000256" key="1">
    <source>
        <dbReference type="ARBA" id="ARBA00022729"/>
    </source>
</evidence>
<keyword evidence="3 4" id="KW-0998">Cell outer membrane</keyword>
<dbReference type="HOGENOM" id="CLU_009039_0_0_6"/>
<dbReference type="InterPro" id="IPR020889">
    <property type="entry name" value="LipoPS_assembly_LptD"/>
</dbReference>
<dbReference type="Pfam" id="PF03968">
    <property type="entry name" value="LptD_N"/>
    <property type="match status" value="1"/>
</dbReference>
<evidence type="ECO:0000256" key="3">
    <source>
        <dbReference type="ARBA" id="ARBA00023237"/>
    </source>
</evidence>
<dbReference type="GO" id="GO:1990351">
    <property type="term" value="C:transporter complex"/>
    <property type="evidence" value="ECO:0007669"/>
    <property type="project" value="TreeGrafter"/>
</dbReference>
<dbReference type="Gene3D" id="2.60.450.10">
    <property type="entry name" value="Lipopolysaccharide (LPS) transport protein A like domain"/>
    <property type="match status" value="1"/>
</dbReference>
<protein>
    <recommendedName>
        <fullName evidence="4">LPS-assembly protein LptD</fullName>
    </recommendedName>
</protein>
<feature type="domain" description="Organic solvent tolerance-like N-terminal" evidence="5">
    <location>
        <begin position="83"/>
        <end position="167"/>
    </location>
</feature>
<dbReference type="PANTHER" id="PTHR30189">
    <property type="entry name" value="LPS-ASSEMBLY PROTEIN"/>
    <property type="match status" value="1"/>
</dbReference>
<keyword evidence="8" id="KW-1185">Reference proteome</keyword>
<dbReference type="STRING" id="565045.NOR51B_2541"/>
<dbReference type="PANTHER" id="PTHR30189:SF1">
    <property type="entry name" value="LPS-ASSEMBLY PROTEIN LPTD"/>
    <property type="match status" value="1"/>
</dbReference>
<proteinExistence type="inferred from homology"/>
<dbReference type="HAMAP" id="MF_01411">
    <property type="entry name" value="LPS_assembly_LptD"/>
    <property type="match status" value="1"/>
</dbReference>
<sequence precursor="true">MSSLMVATSVIAACSLPTSADDAQDEPQLTESVVTALDWRPLDLIPESERNLQCLQCGGDFIDPLGAADRSQIPSQHALKASADNSEVTEDEVIFSGNVTVKQGYRRVKADNVRINRTLKTAVAEGNVVVREPGVVLTGEGVSYDGNTEVTHIENARFALHEQHISGAAGSLTRLASGMIEITEGQVTYCAPGDPTWVLTSRELALDPGSGTGTARGAKLSIAGVPVFYTPWIQFPLDRRRKTGLLFPDIGSDTRGGLDITAPVYLNLAPNYDATLAPRYIAERGLLQQVNGRWLSGDVGRWDVNLAYLDDDEKYRQEIDSSNGERWLVGVQQRGTFNQVWRTEIDFARVSDTSYFKDLDNQTLSAQRETALIQLGQVDYLGKDWTVNVQAQQFQTLADDIREGYKKLPQITAQYRGNAAWRGFEPIAEMQYSNFDRNDNRVLGHRLYAEAGIRYPMAWEFGFLRPTLKRRQVSYDLENTSAARDNRPNAGSTVASVDGGLFFERQTTIGGEPLTQTLEPRIYYLYSQKAEQRDQPDFDSAELTFSYNQLYRDTRFSGNDRLDDADQVSVGVTTRFFSDVDGLERMSASVGQIFYFRDREVRLSASSPPQTQSNSSLAAEFNWLPTETWKVRSSLLYDPYETSFEAANLQVSHTPSNGSVFNVGYTRREPLSPTRPINEQANFSGYYPIDENWSIFGALEYSLEGAVSVEDMFGVEYDDCCWRVRMLYMRYIDTTSRFPDFSDPDLEREHAFQFQIVLKGMGGFGGRVDNLLRDMIRGFNDRY</sequence>
<accession>B8KVY6</accession>
<evidence type="ECO:0000313" key="8">
    <source>
        <dbReference type="Proteomes" id="UP000004699"/>
    </source>
</evidence>
<gene>
    <name evidence="4" type="primary">lptD</name>
    <name evidence="7" type="ORF">NOR51B_2541</name>
</gene>